<dbReference type="Pfam" id="PF05225">
    <property type="entry name" value="HTH_psq"/>
    <property type="match status" value="1"/>
</dbReference>
<name>A0A4C1T1L2_EUMVA</name>
<dbReference type="OrthoDB" id="71166at2759"/>
<evidence type="ECO:0000256" key="3">
    <source>
        <dbReference type="ARBA" id="ARBA00022771"/>
    </source>
</evidence>
<gene>
    <name evidence="7" type="ORF">EVAR_69469_1</name>
</gene>
<evidence type="ECO:0000256" key="2">
    <source>
        <dbReference type="ARBA" id="ARBA00022723"/>
    </source>
</evidence>
<comment type="caution">
    <text evidence="7">The sequence shown here is derived from an EMBL/GenBank/DDBJ whole genome shotgun (WGS) entry which is preliminary data.</text>
</comment>
<dbReference type="STRING" id="151549.A0A4C1T1L2"/>
<dbReference type="GO" id="GO:0008270">
    <property type="term" value="F:zinc ion binding"/>
    <property type="evidence" value="ECO:0007669"/>
    <property type="project" value="UniProtKB-KW"/>
</dbReference>
<evidence type="ECO:0000313" key="8">
    <source>
        <dbReference type="Proteomes" id="UP000299102"/>
    </source>
</evidence>
<dbReference type="InterPro" id="IPR001965">
    <property type="entry name" value="Znf_PHD"/>
</dbReference>
<evidence type="ECO:0000256" key="1">
    <source>
        <dbReference type="ARBA" id="ARBA00004123"/>
    </source>
</evidence>
<reference evidence="7 8" key="1">
    <citation type="journal article" date="2019" name="Commun. Biol.">
        <title>The bagworm genome reveals a unique fibroin gene that provides high tensile strength.</title>
        <authorList>
            <person name="Kono N."/>
            <person name="Nakamura H."/>
            <person name="Ohtoshi R."/>
            <person name="Tomita M."/>
            <person name="Numata K."/>
            <person name="Arakawa K."/>
        </authorList>
    </citation>
    <scope>NUCLEOTIDE SEQUENCE [LARGE SCALE GENOMIC DNA]</scope>
</reference>
<evidence type="ECO:0000259" key="6">
    <source>
        <dbReference type="PROSITE" id="PS50016"/>
    </source>
</evidence>
<dbReference type="EMBL" id="BGZK01004174">
    <property type="protein sequence ID" value="GBP07377.1"/>
    <property type="molecule type" value="Genomic_DNA"/>
</dbReference>
<dbReference type="InterPro" id="IPR007889">
    <property type="entry name" value="HTH_Psq"/>
</dbReference>
<evidence type="ECO:0000313" key="7">
    <source>
        <dbReference type="EMBL" id="GBP07377.1"/>
    </source>
</evidence>
<evidence type="ECO:0000256" key="4">
    <source>
        <dbReference type="ARBA" id="ARBA00022833"/>
    </source>
</evidence>
<keyword evidence="3 5" id="KW-0863">Zinc-finger</keyword>
<keyword evidence="8" id="KW-1185">Reference proteome</keyword>
<dbReference type="CDD" id="cd15517">
    <property type="entry name" value="PHD_TCF19_like"/>
    <property type="match status" value="1"/>
</dbReference>
<keyword evidence="2" id="KW-0479">Metal-binding</keyword>
<dbReference type="PANTHER" id="PTHR19303:SF74">
    <property type="entry name" value="POGO TRANSPOSABLE ELEMENT WITH KRAB DOMAIN"/>
    <property type="match status" value="1"/>
</dbReference>
<dbReference type="SMART" id="SM00249">
    <property type="entry name" value="PHD"/>
    <property type="match status" value="1"/>
</dbReference>
<keyword evidence="4" id="KW-0862">Zinc</keyword>
<dbReference type="InterPro" id="IPR050863">
    <property type="entry name" value="CenT-Element_Derived"/>
</dbReference>
<dbReference type="InterPro" id="IPR011011">
    <property type="entry name" value="Znf_FYVE_PHD"/>
</dbReference>
<organism evidence="7 8">
    <name type="scientific">Eumeta variegata</name>
    <name type="common">Bagworm moth</name>
    <name type="synonym">Eumeta japonica</name>
    <dbReference type="NCBI Taxonomy" id="151549"/>
    <lineage>
        <taxon>Eukaryota</taxon>
        <taxon>Metazoa</taxon>
        <taxon>Ecdysozoa</taxon>
        <taxon>Arthropoda</taxon>
        <taxon>Hexapoda</taxon>
        <taxon>Insecta</taxon>
        <taxon>Pterygota</taxon>
        <taxon>Neoptera</taxon>
        <taxon>Endopterygota</taxon>
        <taxon>Lepidoptera</taxon>
        <taxon>Glossata</taxon>
        <taxon>Ditrysia</taxon>
        <taxon>Tineoidea</taxon>
        <taxon>Psychidae</taxon>
        <taxon>Oiketicinae</taxon>
        <taxon>Eumeta</taxon>
    </lineage>
</organism>
<feature type="domain" description="PHD-type" evidence="6">
    <location>
        <begin position="274"/>
        <end position="333"/>
    </location>
</feature>
<dbReference type="PROSITE" id="PS01359">
    <property type="entry name" value="ZF_PHD_1"/>
    <property type="match status" value="1"/>
</dbReference>
<dbReference type="Pfam" id="PF00628">
    <property type="entry name" value="PHD"/>
    <property type="match status" value="1"/>
</dbReference>
<dbReference type="PANTHER" id="PTHR19303">
    <property type="entry name" value="TRANSPOSON"/>
    <property type="match status" value="1"/>
</dbReference>
<dbReference type="Gene3D" id="3.30.40.10">
    <property type="entry name" value="Zinc/RING finger domain, C3HC4 (zinc finger)"/>
    <property type="match status" value="1"/>
</dbReference>
<dbReference type="InterPro" id="IPR019787">
    <property type="entry name" value="Znf_PHD-finger"/>
</dbReference>
<dbReference type="InterPro" id="IPR009057">
    <property type="entry name" value="Homeodomain-like_sf"/>
</dbReference>
<dbReference type="Gene3D" id="1.10.10.60">
    <property type="entry name" value="Homeodomain-like"/>
    <property type="match status" value="1"/>
</dbReference>
<proteinExistence type="predicted"/>
<protein>
    <recommendedName>
        <fullName evidence="6">PHD-type domain-containing protein</fullName>
    </recommendedName>
</protein>
<accession>A0A4C1T1L2</accession>
<comment type="subcellular location">
    <subcellularLocation>
        <location evidence="1">Nucleus</location>
    </subcellularLocation>
</comment>
<dbReference type="InterPro" id="IPR019786">
    <property type="entry name" value="Zinc_finger_PHD-type_CS"/>
</dbReference>
<dbReference type="PROSITE" id="PS50016">
    <property type="entry name" value="ZF_PHD_2"/>
    <property type="match status" value="1"/>
</dbReference>
<dbReference type="SUPFAM" id="SSF46689">
    <property type="entry name" value="Homeodomain-like"/>
    <property type="match status" value="1"/>
</dbReference>
<sequence>MATKGKRLIHKYSEQALQDALNDIREGGTSILGASVKYGVPRSTIQDRLHGRVLEGPRRMGPPTILTHAEEKRLESRKWFTSFIKRHPSLSIREAEGISKGRAIITQESIRKWFEELKNFLSEQNALAVLEDPSRIFNGDETSFCLCPKTGRVLAPKGYRNVYSIQRGNEKETITVLLVFSASGRTTILTNPEASISPSFDNHLHFPRQLPSQQQKTKVKAPSAISALAWREHIQAKEKQKSDKAEAIIKRKLERQNRKLQKESKVKRKKGKQKEICSACEEELNTDAEDDDLKNVGCDTCPQWFHLKCTNLKNVKYNDIFKLDFICRTCKNQNV</sequence>
<dbReference type="GO" id="GO:0005634">
    <property type="term" value="C:nucleus"/>
    <property type="evidence" value="ECO:0007669"/>
    <property type="project" value="UniProtKB-SubCell"/>
</dbReference>
<dbReference type="Proteomes" id="UP000299102">
    <property type="component" value="Unassembled WGS sequence"/>
</dbReference>
<dbReference type="SUPFAM" id="SSF57903">
    <property type="entry name" value="FYVE/PHD zinc finger"/>
    <property type="match status" value="1"/>
</dbReference>
<dbReference type="AlphaFoldDB" id="A0A4C1T1L2"/>
<dbReference type="InterPro" id="IPR013083">
    <property type="entry name" value="Znf_RING/FYVE/PHD"/>
</dbReference>
<evidence type="ECO:0000256" key="5">
    <source>
        <dbReference type="PROSITE-ProRule" id="PRU00146"/>
    </source>
</evidence>
<dbReference type="GO" id="GO:0003677">
    <property type="term" value="F:DNA binding"/>
    <property type="evidence" value="ECO:0007669"/>
    <property type="project" value="InterPro"/>
</dbReference>